<feature type="domain" description="Lon N-terminal" evidence="22">
    <location>
        <begin position="186"/>
        <end position="457"/>
    </location>
</feature>
<dbReference type="PROSITE" id="PS01046">
    <property type="entry name" value="LON_SER"/>
    <property type="match status" value="1"/>
</dbReference>
<proteinExistence type="inferred from homology"/>
<dbReference type="SUPFAM" id="SSF54211">
    <property type="entry name" value="Ribosomal protein S5 domain 2-like"/>
    <property type="match status" value="1"/>
</dbReference>
<feature type="transmembrane region" description="Helical" evidence="20">
    <location>
        <begin position="102"/>
        <end position="120"/>
    </location>
</feature>
<dbReference type="GO" id="GO:0034599">
    <property type="term" value="P:cellular response to oxidative stress"/>
    <property type="evidence" value="ECO:0007669"/>
    <property type="project" value="UniProtKB-UniRule"/>
</dbReference>
<comment type="caution">
    <text evidence="23">The sequence shown here is derived from an EMBL/GenBank/DDBJ whole genome shotgun (WGS) entry which is preliminary data.</text>
</comment>
<dbReference type="NCBIfam" id="TIGR00763">
    <property type="entry name" value="lon"/>
    <property type="match status" value="1"/>
</dbReference>
<keyword evidence="8" id="KW-0256">Endoplasmic reticulum</keyword>
<feature type="compositionally biased region" description="Basic and acidic residues" evidence="19">
    <location>
        <begin position="310"/>
        <end position="324"/>
    </location>
</feature>
<keyword evidence="13 16" id="KW-0496">Mitochondrion</keyword>
<dbReference type="InterPro" id="IPR004815">
    <property type="entry name" value="Lon_bac/euk-typ"/>
</dbReference>
<dbReference type="PANTHER" id="PTHR43718:SF2">
    <property type="entry name" value="LON PROTEASE HOMOLOG, MITOCHONDRIAL"/>
    <property type="match status" value="1"/>
</dbReference>
<comment type="similarity">
    <text evidence="3">Belongs to the SPCS1 family.</text>
</comment>
<name>A0AA39MBG2_9BILA</name>
<evidence type="ECO:0000259" key="21">
    <source>
        <dbReference type="PROSITE" id="PS51786"/>
    </source>
</evidence>
<dbReference type="Pfam" id="PF22667">
    <property type="entry name" value="Lon_lid"/>
    <property type="match status" value="1"/>
</dbReference>
<evidence type="ECO:0000256" key="15">
    <source>
        <dbReference type="ARBA" id="ARBA00050665"/>
    </source>
</evidence>
<comment type="subunit">
    <text evidence="16">Homohexamer or homoheptamer. Organized in a ring with a central cavity.</text>
</comment>
<dbReference type="Gene3D" id="2.30.130.40">
    <property type="entry name" value="LON domain-like"/>
    <property type="match status" value="1"/>
</dbReference>
<sequence>MSWILLSSRGASFPFVFYFYREFRFYGLNNLDFVVTSVARYRLISTMDQVIQMLPEPLKQISTHHDFAGQKRAERIYQVIIIVAGVLGFFIGFVGQQLSYTVYTVASGFVVACAVVLPPWSCFRQNPVMWQPVKKDKDENPANDNNNEDPAGGNEAKTAEKDDTFAEEIIRSTPSTITVPDNWPNVPLIAINRYPLFPGFIKKVDIVADENLKELLRRKVTLRQPYVGVFVKKDDENKSETVSSLSEVYSVGAFAQILEMRDQGTVVELVLSALRRIRVLEPIEDNEEAVYHNASAMVVGRLNGRRSGQQRRERDSYKAVKRPSDTSSPPAATTAEGAPEDVKKEETKTESKPHGIIMAKTENVITDPIERTVEMKASMQAIVQTIRDVVAYNTLFGQQINLLLHPSQNVIDNPVYLCDLVATLVQSADTADLQKIMDEDSIQRRLEAALLLMEKEKTIAKLKHDINKDVEKKVQDQHRKYLLNEQLKAIKRELGIEKDDKSAIIEKMEERLKDLKVPEYAMKVIDEEKTKLNFLDPHSSEFSVSRNYLDWLTNVPWGKMSKENMNLEDAIRILDEDHYGMKDVKERILEFIAVAILKKSVGGKILCFHGPPGTGKTSIAKSIARALNREYFRFSVGGMTDVAEIKGHRRTYIGAMPGKIIQCLKKVQTENPLILIDEVDKIGGAGYHGDPASALLELLDPEQNVNFLDHFLDVPVDLSKVLFICTANVLDTIPGPLRDRMEMIEVSGYVAEEKLNIASSYLIPQCRKDCALEETQLEIKEGALETLIKQYCRESGVRNLQKHIERIFRKAAFQIAGRKEDESEGLVVVDNDNLSKYVGRSKFTSDRLYDITPPGVIMGLAWTAMGGSALYIEASLRRRYKEKEEHTAVEASGELKTTAHPMSEPGSLEATGHLGDVMKESMKTAYTVAKNIMMRRYPDSEFLERAHIHVHVPEGATPKDGPSAGCTIASALISLALGRPARQNVAMTGEVSLTGKVLPVGGIKEKIIAAKRAGVDCVLLPKENQKDFDDLPDFIKDNVEVHFVAHYDEVFDIVFPAV</sequence>
<dbReference type="InterPro" id="IPR027065">
    <property type="entry name" value="Lon_Prtase"/>
</dbReference>
<evidence type="ECO:0000256" key="14">
    <source>
        <dbReference type="ARBA" id="ARBA00023136"/>
    </source>
</evidence>
<dbReference type="HAMAP" id="MF_03120">
    <property type="entry name" value="lonm_euk"/>
    <property type="match status" value="1"/>
</dbReference>
<dbReference type="InterPro" id="IPR020568">
    <property type="entry name" value="Ribosomal_Su5_D2-typ_SF"/>
</dbReference>
<keyword evidence="14 20" id="KW-0472">Membrane</keyword>
<evidence type="ECO:0000256" key="9">
    <source>
        <dbReference type="ARBA" id="ARBA00022825"/>
    </source>
</evidence>
<dbReference type="GO" id="GO:0005787">
    <property type="term" value="C:signal peptidase complex"/>
    <property type="evidence" value="ECO:0007669"/>
    <property type="project" value="InterPro"/>
</dbReference>
<evidence type="ECO:0000259" key="22">
    <source>
        <dbReference type="PROSITE" id="PS51787"/>
    </source>
</evidence>
<comment type="catalytic activity">
    <reaction evidence="15 16">
        <text>Hydrolysis of proteins in presence of ATP.</text>
        <dbReference type="EC" id="3.4.21.53"/>
    </reaction>
</comment>
<feature type="binding site" evidence="16">
    <location>
        <begin position="610"/>
        <end position="617"/>
    </location>
    <ligand>
        <name>ATP</name>
        <dbReference type="ChEBI" id="CHEBI:30616"/>
    </ligand>
</feature>
<dbReference type="GO" id="GO:0004252">
    <property type="term" value="F:serine-type endopeptidase activity"/>
    <property type="evidence" value="ECO:0007669"/>
    <property type="project" value="UniProtKB-UniRule"/>
</dbReference>
<evidence type="ECO:0000256" key="2">
    <source>
        <dbReference type="ARBA" id="ARBA00004477"/>
    </source>
</evidence>
<evidence type="ECO:0000256" key="13">
    <source>
        <dbReference type="ARBA" id="ARBA00023128"/>
    </source>
</evidence>
<keyword evidence="24" id="KW-1185">Reference proteome</keyword>
<feature type="active site" evidence="16 17">
    <location>
        <position position="963"/>
    </location>
</feature>
<accession>A0AA39MBG2</accession>
<dbReference type="SUPFAM" id="SSF52540">
    <property type="entry name" value="P-loop containing nucleoside triphosphate hydrolases"/>
    <property type="match status" value="1"/>
</dbReference>
<dbReference type="Pfam" id="PF06645">
    <property type="entry name" value="SPC12"/>
    <property type="match status" value="1"/>
</dbReference>
<dbReference type="Gene3D" id="1.20.5.5270">
    <property type="match status" value="1"/>
</dbReference>
<dbReference type="InterPro" id="IPR014721">
    <property type="entry name" value="Ribsml_uS5_D2-typ_fold_subgr"/>
</dbReference>
<dbReference type="PROSITE" id="PS51787">
    <property type="entry name" value="LON_N"/>
    <property type="match status" value="1"/>
</dbReference>
<dbReference type="GO" id="GO:0004176">
    <property type="term" value="F:ATP-dependent peptidase activity"/>
    <property type="evidence" value="ECO:0007669"/>
    <property type="project" value="UniProtKB-UniRule"/>
</dbReference>
<dbReference type="Pfam" id="PF05362">
    <property type="entry name" value="Lon_C"/>
    <property type="match status" value="2"/>
</dbReference>
<evidence type="ECO:0000256" key="17">
    <source>
        <dbReference type="PROSITE-ProRule" id="PRU01122"/>
    </source>
</evidence>
<feature type="region of interest" description="Disordered" evidence="19">
    <location>
        <begin position="133"/>
        <end position="160"/>
    </location>
</feature>
<dbReference type="Gene3D" id="1.20.58.1480">
    <property type="match status" value="1"/>
</dbReference>
<evidence type="ECO:0000313" key="23">
    <source>
        <dbReference type="EMBL" id="KAK0427713.1"/>
    </source>
</evidence>
<evidence type="ECO:0000256" key="20">
    <source>
        <dbReference type="SAM" id="Phobius"/>
    </source>
</evidence>
<evidence type="ECO:0000256" key="18">
    <source>
        <dbReference type="RuleBase" id="RU000591"/>
    </source>
</evidence>
<dbReference type="InterPro" id="IPR027503">
    <property type="entry name" value="Lonm_euk"/>
</dbReference>
<dbReference type="GO" id="GO:0070407">
    <property type="term" value="P:oxidation-dependent protein catabolic process"/>
    <property type="evidence" value="ECO:0007669"/>
    <property type="project" value="UniProtKB-UniRule"/>
</dbReference>
<keyword evidence="9 16" id="KW-0720">Serine protease</keyword>
<dbReference type="CDD" id="cd19500">
    <property type="entry name" value="RecA-like_Lon"/>
    <property type="match status" value="1"/>
</dbReference>
<dbReference type="SUPFAM" id="SSF88697">
    <property type="entry name" value="PUA domain-like"/>
    <property type="match status" value="1"/>
</dbReference>
<evidence type="ECO:0000256" key="5">
    <source>
        <dbReference type="ARBA" id="ARBA00022692"/>
    </source>
</evidence>
<reference evidence="23" key="1">
    <citation type="submission" date="2023-06" db="EMBL/GenBank/DDBJ databases">
        <title>Genomic analysis of the entomopathogenic nematode Steinernema hermaphroditum.</title>
        <authorList>
            <person name="Schwarz E.M."/>
            <person name="Heppert J.K."/>
            <person name="Baniya A."/>
            <person name="Schwartz H.T."/>
            <person name="Tan C.-H."/>
            <person name="Antoshechkin I."/>
            <person name="Sternberg P.W."/>
            <person name="Goodrich-Blair H."/>
            <person name="Dillman A.R."/>
        </authorList>
    </citation>
    <scope>NUCLEOTIDE SEQUENCE</scope>
    <source>
        <strain evidence="23">PS9179</strain>
        <tissue evidence="23">Whole animal</tissue>
    </source>
</reference>
<feature type="active site" evidence="16 17">
    <location>
        <position position="1006"/>
    </location>
</feature>
<dbReference type="Proteomes" id="UP001175271">
    <property type="component" value="Unassembled WGS sequence"/>
</dbReference>
<evidence type="ECO:0000256" key="7">
    <source>
        <dbReference type="ARBA" id="ARBA00022801"/>
    </source>
</evidence>
<dbReference type="Pfam" id="PF00004">
    <property type="entry name" value="AAA"/>
    <property type="match status" value="1"/>
</dbReference>
<dbReference type="GO" id="GO:0005759">
    <property type="term" value="C:mitochondrial matrix"/>
    <property type="evidence" value="ECO:0007669"/>
    <property type="project" value="UniProtKB-SubCell"/>
</dbReference>
<dbReference type="EC" id="3.4.21.53" evidence="16"/>
<dbReference type="InterPro" id="IPR015947">
    <property type="entry name" value="PUA-like_sf"/>
</dbReference>
<dbReference type="InterPro" id="IPR046336">
    <property type="entry name" value="Lon_prtase_N_sf"/>
</dbReference>
<dbReference type="Pfam" id="PF02190">
    <property type="entry name" value="LON_substr_bdg"/>
    <property type="match status" value="1"/>
</dbReference>
<evidence type="ECO:0000256" key="16">
    <source>
        <dbReference type="HAMAP-Rule" id="MF_03120"/>
    </source>
</evidence>
<feature type="compositionally biased region" description="Low complexity" evidence="19">
    <location>
        <begin position="325"/>
        <end position="335"/>
    </location>
</feature>
<evidence type="ECO:0000256" key="4">
    <source>
        <dbReference type="ARBA" id="ARBA00022670"/>
    </source>
</evidence>
<gene>
    <name evidence="23" type="ORF">QR680_010385</name>
</gene>
<dbReference type="GO" id="GO:0006515">
    <property type="term" value="P:protein quality control for misfolded or incompletely synthesized proteins"/>
    <property type="evidence" value="ECO:0007669"/>
    <property type="project" value="UniProtKB-UniRule"/>
</dbReference>
<dbReference type="Gene3D" id="3.40.50.300">
    <property type="entry name" value="P-loop containing nucleotide triphosphate hydrolases"/>
    <property type="match status" value="1"/>
</dbReference>
<evidence type="ECO:0000256" key="3">
    <source>
        <dbReference type="ARBA" id="ARBA00005245"/>
    </source>
</evidence>
<organism evidence="23 24">
    <name type="scientific">Steinernema hermaphroditum</name>
    <dbReference type="NCBI Taxonomy" id="289476"/>
    <lineage>
        <taxon>Eukaryota</taxon>
        <taxon>Metazoa</taxon>
        <taxon>Ecdysozoa</taxon>
        <taxon>Nematoda</taxon>
        <taxon>Chromadorea</taxon>
        <taxon>Rhabditida</taxon>
        <taxon>Tylenchina</taxon>
        <taxon>Panagrolaimomorpha</taxon>
        <taxon>Strongyloidoidea</taxon>
        <taxon>Steinernematidae</taxon>
        <taxon>Steinernema</taxon>
    </lineage>
</organism>
<protein>
    <recommendedName>
        <fullName evidence="16">Lon protease homolog, mitochondrial</fullName>
        <ecNumber evidence="16">3.4.21.53</ecNumber>
    </recommendedName>
</protein>
<dbReference type="FunFam" id="1.20.5.5270:FF:000001">
    <property type="entry name" value="Lon protease homolog, mitochondrial"/>
    <property type="match status" value="1"/>
</dbReference>
<dbReference type="InterPro" id="IPR027417">
    <property type="entry name" value="P-loop_NTPase"/>
</dbReference>
<dbReference type="SMART" id="SM00464">
    <property type="entry name" value="LON"/>
    <property type="match status" value="1"/>
</dbReference>
<dbReference type="InterPro" id="IPR003593">
    <property type="entry name" value="AAA+_ATPase"/>
</dbReference>
<dbReference type="PROSITE" id="PS51786">
    <property type="entry name" value="LON_PROTEOLYTIC"/>
    <property type="match status" value="1"/>
</dbReference>
<dbReference type="SMART" id="SM00382">
    <property type="entry name" value="AAA"/>
    <property type="match status" value="1"/>
</dbReference>
<dbReference type="GO" id="GO:0006465">
    <property type="term" value="P:signal peptide processing"/>
    <property type="evidence" value="ECO:0007669"/>
    <property type="project" value="InterPro"/>
</dbReference>
<keyword evidence="10 16" id="KW-0067">ATP-binding</keyword>
<comment type="function">
    <text evidence="16">ATP-dependent serine protease that mediates the selective degradation of misfolded, unassembled or oxidatively damaged polypeptides as well as certain short-lived regulatory proteins in the mitochondrial matrix. May also have a chaperone function in the assembly of inner membrane protein complexes. Participates in the regulation of mitochondrial gene expression and in the maintenance of the integrity of the mitochondrial genome. Binds to mitochondrial DNA in a site-specific manner.</text>
</comment>
<feature type="transmembrane region" description="Helical" evidence="20">
    <location>
        <begin position="76"/>
        <end position="95"/>
    </location>
</feature>
<feature type="region of interest" description="Disordered" evidence="19">
    <location>
        <begin position="301"/>
        <end position="352"/>
    </location>
</feature>
<dbReference type="GO" id="GO:0016887">
    <property type="term" value="F:ATP hydrolysis activity"/>
    <property type="evidence" value="ECO:0007669"/>
    <property type="project" value="UniProtKB-UniRule"/>
</dbReference>
<dbReference type="Gene3D" id="3.30.230.10">
    <property type="match status" value="1"/>
</dbReference>
<evidence type="ECO:0000256" key="11">
    <source>
        <dbReference type="ARBA" id="ARBA00022989"/>
    </source>
</evidence>
<keyword evidence="7 16" id="KW-0378">Hydrolase</keyword>
<dbReference type="Gene3D" id="1.10.8.60">
    <property type="match status" value="1"/>
</dbReference>
<evidence type="ECO:0000256" key="12">
    <source>
        <dbReference type="ARBA" id="ARBA00023125"/>
    </source>
</evidence>
<dbReference type="AlphaFoldDB" id="A0AA39MBG2"/>
<feature type="compositionally biased region" description="Basic and acidic residues" evidence="19">
    <location>
        <begin position="340"/>
        <end position="352"/>
    </location>
</feature>
<feature type="compositionally biased region" description="Low complexity" evidence="19">
    <location>
        <begin position="142"/>
        <end position="156"/>
    </location>
</feature>
<dbReference type="EMBL" id="JAUCMV010000001">
    <property type="protein sequence ID" value="KAK0427713.1"/>
    <property type="molecule type" value="Genomic_DNA"/>
</dbReference>
<feature type="region of interest" description="Disordered" evidence="19">
    <location>
        <begin position="883"/>
        <end position="908"/>
    </location>
</feature>
<evidence type="ECO:0000256" key="19">
    <source>
        <dbReference type="SAM" id="MobiDB-lite"/>
    </source>
</evidence>
<keyword evidence="4 16" id="KW-0645">Protease</keyword>
<dbReference type="InterPro" id="IPR003111">
    <property type="entry name" value="Lon_prtase_N"/>
</dbReference>
<keyword evidence="5 20" id="KW-0812">Transmembrane</keyword>
<dbReference type="GO" id="GO:0043565">
    <property type="term" value="F:sequence-specific DNA binding"/>
    <property type="evidence" value="ECO:0007669"/>
    <property type="project" value="UniProtKB-UniRule"/>
</dbReference>
<keyword evidence="11 20" id="KW-1133">Transmembrane helix</keyword>
<dbReference type="PANTHER" id="PTHR43718">
    <property type="entry name" value="LON PROTEASE"/>
    <property type="match status" value="1"/>
</dbReference>
<comment type="similarity">
    <text evidence="16 17 18">Belongs to the peptidase S16 family.</text>
</comment>
<dbReference type="FunFam" id="3.40.50.300:FF:000021">
    <property type="entry name" value="Lon protease homolog"/>
    <property type="match status" value="1"/>
</dbReference>
<evidence type="ECO:0000256" key="10">
    <source>
        <dbReference type="ARBA" id="ARBA00022840"/>
    </source>
</evidence>
<dbReference type="InterPro" id="IPR008269">
    <property type="entry name" value="Lon_proteolytic"/>
</dbReference>
<dbReference type="FunFam" id="2.30.130.40:FF:000021">
    <property type="entry name" value="Lon protease homolog, mitochondrial"/>
    <property type="match status" value="1"/>
</dbReference>
<dbReference type="GO" id="GO:0007005">
    <property type="term" value="P:mitochondrion organization"/>
    <property type="evidence" value="ECO:0007669"/>
    <property type="project" value="TreeGrafter"/>
</dbReference>
<dbReference type="InterPro" id="IPR008268">
    <property type="entry name" value="Peptidase_S16_AS"/>
</dbReference>
<keyword evidence="6 16" id="KW-0547">Nucleotide-binding</keyword>
<feature type="domain" description="Lon proteolytic" evidence="21">
    <location>
        <begin position="851"/>
        <end position="1057"/>
    </location>
</feature>
<dbReference type="GO" id="GO:0003697">
    <property type="term" value="F:single-stranded DNA binding"/>
    <property type="evidence" value="ECO:0007669"/>
    <property type="project" value="TreeGrafter"/>
</dbReference>
<dbReference type="GO" id="GO:0051131">
    <property type="term" value="P:chaperone-mediated protein complex assembly"/>
    <property type="evidence" value="ECO:0007669"/>
    <property type="project" value="UniProtKB-UniRule"/>
</dbReference>
<comment type="subcellular location">
    <subcellularLocation>
        <location evidence="2">Endoplasmic reticulum membrane</location>
        <topology evidence="2">Multi-pass membrane protein</topology>
    </subcellularLocation>
    <subcellularLocation>
        <location evidence="1 16">Mitochondrion matrix</location>
    </subcellularLocation>
</comment>
<dbReference type="GO" id="GO:0005524">
    <property type="term" value="F:ATP binding"/>
    <property type="evidence" value="ECO:0007669"/>
    <property type="project" value="UniProtKB-UniRule"/>
</dbReference>
<evidence type="ECO:0000256" key="6">
    <source>
        <dbReference type="ARBA" id="ARBA00022741"/>
    </source>
</evidence>
<evidence type="ECO:0000256" key="1">
    <source>
        <dbReference type="ARBA" id="ARBA00004305"/>
    </source>
</evidence>
<dbReference type="FunFam" id="3.30.230.10:FF:000015">
    <property type="entry name" value="Lon protease homolog, mitochondrial"/>
    <property type="match status" value="1"/>
</dbReference>
<dbReference type="PRINTS" id="PR00830">
    <property type="entry name" value="ENDOLAPTASE"/>
</dbReference>
<dbReference type="InterPro" id="IPR009542">
    <property type="entry name" value="Spc1/SPCS1"/>
</dbReference>
<keyword evidence="12 16" id="KW-0238">DNA-binding</keyword>
<dbReference type="InterPro" id="IPR003959">
    <property type="entry name" value="ATPase_AAA_core"/>
</dbReference>
<dbReference type="FunFam" id="1.20.58.1480:FF:000002">
    <property type="entry name" value="Lon protease homolog, mitochondrial"/>
    <property type="match status" value="1"/>
</dbReference>
<evidence type="ECO:0000256" key="8">
    <source>
        <dbReference type="ARBA" id="ARBA00022824"/>
    </source>
</evidence>
<dbReference type="InterPro" id="IPR054594">
    <property type="entry name" value="Lon_lid"/>
</dbReference>
<evidence type="ECO:0000313" key="24">
    <source>
        <dbReference type="Proteomes" id="UP001175271"/>
    </source>
</evidence>